<evidence type="ECO:0000256" key="1">
    <source>
        <dbReference type="ARBA" id="ARBA00022603"/>
    </source>
</evidence>
<dbReference type="PANTHER" id="PTHR47313:SF1">
    <property type="entry name" value="RIBOSOMAL RNA LARGE SUBUNIT METHYLTRANSFERASE K_L"/>
    <property type="match status" value="1"/>
</dbReference>
<dbReference type="InterPro" id="IPR029063">
    <property type="entry name" value="SAM-dependent_MTases_sf"/>
</dbReference>
<dbReference type="GO" id="GO:0008990">
    <property type="term" value="F:rRNA (guanine-N2-)-methyltransferase activity"/>
    <property type="evidence" value="ECO:0007669"/>
    <property type="project" value="TreeGrafter"/>
</dbReference>
<accession>A0A7H0VFZ8</accession>
<gene>
    <name evidence="5" type="ORF">H4K34_02035</name>
</gene>
<dbReference type="SUPFAM" id="SSF143437">
    <property type="entry name" value="THUMP domain-like"/>
    <property type="match status" value="1"/>
</dbReference>
<dbReference type="InterPro" id="IPR000241">
    <property type="entry name" value="RlmKL-like_Mtase"/>
</dbReference>
<evidence type="ECO:0000256" key="3">
    <source>
        <dbReference type="PROSITE-ProRule" id="PRU00529"/>
    </source>
</evidence>
<dbReference type="GO" id="GO:0070043">
    <property type="term" value="F:rRNA (guanine-N7-)-methyltransferase activity"/>
    <property type="evidence" value="ECO:0007669"/>
    <property type="project" value="TreeGrafter"/>
</dbReference>
<protein>
    <submittedName>
        <fullName evidence="5">Class I SAM-dependent RNA methyltransferase</fullName>
    </submittedName>
</protein>
<dbReference type="Proteomes" id="UP000516305">
    <property type="component" value="Chromosome"/>
</dbReference>
<keyword evidence="6" id="KW-1185">Reference proteome</keyword>
<dbReference type="AlphaFoldDB" id="A0A7H0VFZ8"/>
<name>A0A7H0VFZ8_9FLAO</name>
<keyword evidence="2 5" id="KW-0808">Transferase</keyword>
<dbReference type="InterPro" id="IPR054170">
    <property type="entry name" value="RlmL_1st"/>
</dbReference>
<keyword evidence="3" id="KW-0694">RNA-binding</keyword>
<dbReference type="GO" id="GO:0003723">
    <property type="term" value="F:RNA binding"/>
    <property type="evidence" value="ECO:0007669"/>
    <property type="project" value="UniProtKB-UniRule"/>
</dbReference>
<dbReference type="Pfam" id="PF02926">
    <property type="entry name" value="THUMP"/>
    <property type="match status" value="1"/>
</dbReference>
<dbReference type="InterPro" id="IPR004114">
    <property type="entry name" value="THUMP_dom"/>
</dbReference>
<sequence length="386" mass="44033">MKDSNLQIVIKTLPGLERVLAREVRQLGGREVQEVRRGIVCKGDLGFVFKCNLWLRTALRVLVQIDRFQVRDEKNLYKKVYETPWEKYFDCDKTIAIDATVHSDRFRNSLFVAQKTKDGIVDRFRDQSGKRPSVDLKNPDIRINVHIQNHFCTLSLDSSGESLHKRGYRVEVDKAPLSEVLAAGILSLMDWQGKAPLLDPMCGSGTFLTEAALFASNVPVNVFRKQFSFQNWKDYDAELFDTIFESSMKKENRDLPPIYGFDIDPQIGAKARRNVKNALMEDVIKVQKRNFLNWPEDEKVAPGTTLIMNPPYDLKLEADIPELYKGIGDSLKQHFSGCTAWVFTASAEGLKHLGLKPTKKIPLKNAKLDSWLVRYDLYEGSKKGSD</sequence>
<dbReference type="Pfam" id="PF01170">
    <property type="entry name" value="UPF0020"/>
    <property type="match status" value="1"/>
</dbReference>
<dbReference type="EMBL" id="CP060139">
    <property type="protein sequence ID" value="QNR24646.1"/>
    <property type="molecule type" value="Genomic_DNA"/>
</dbReference>
<dbReference type="PANTHER" id="PTHR47313">
    <property type="entry name" value="RIBOSOMAL RNA LARGE SUBUNIT METHYLTRANSFERASE K/L"/>
    <property type="match status" value="1"/>
</dbReference>
<keyword evidence="1 5" id="KW-0489">Methyltransferase</keyword>
<dbReference type="Gene3D" id="3.30.2130.30">
    <property type="match status" value="1"/>
</dbReference>
<dbReference type="SUPFAM" id="SSF53335">
    <property type="entry name" value="S-adenosyl-L-methionine-dependent methyltransferases"/>
    <property type="match status" value="1"/>
</dbReference>
<dbReference type="KEGG" id="chyd:H4K34_02035"/>
<feature type="domain" description="THUMP" evidence="4">
    <location>
        <begin position="47"/>
        <end position="158"/>
    </location>
</feature>
<evidence type="ECO:0000313" key="5">
    <source>
        <dbReference type="EMBL" id="QNR24646.1"/>
    </source>
</evidence>
<dbReference type="CDD" id="cd11715">
    <property type="entry name" value="THUMP_AdoMetMT"/>
    <property type="match status" value="1"/>
</dbReference>
<evidence type="ECO:0000256" key="2">
    <source>
        <dbReference type="ARBA" id="ARBA00022679"/>
    </source>
</evidence>
<dbReference type="Gene3D" id="3.40.50.150">
    <property type="entry name" value="Vaccinia Virus protein VP39"/>
    <property type="match status" value="1"/>
</dbReference>
<dbReference type="PROSITE" id="PS51165">
    <property type="entry name" value="THUMP"/>
    <property type="match status" value="1"/>
</dbReference>
<organism evidence="5 6">
    <name type="scientific">Croceimicrobium hydrocarbonivorans</name>
    <dbReference type="NCBI Taxonomy" id="2761580"/>
    <lineage>
        <taxon>Bacteria</taxon>
        <taxon>Pseudomonadati</taxon>
        <taxon>Bacteroidota</taxon>
        <taxon>Flavobacteriia</taxon>
        <taxon>Flavobacteriales</taxon>
        <taxon>Owenweeksiaceae</taxon>
        <taxon>Croceimicrobium</taxon>
    </lineage>
</organism>
<dbReference type="Pfam" id="PF22020">
    <property type="entry name" value="RlmL_1st"/>
    <property type="match status" value="1"/>
</dbReference>
<evidence type="ECO:0000313" key="6">
    <source>
        <dbReference type="Proteomes" id="UP000516305"/>
    </source>
</evidence>
<reference evidence="5 6" key="1">
    <citation type="submission" date="2020-08" db="EMBL/GenBank/DDBJ databases">
        <title>Croceimicrobium hydrocarbonivorans gen. nov., sp. nov., a novel marine bacterium isolated from a bacterial consortium that degrades polyethylene terephthalate.</title>
        <authorList>
            <person name="Liu R."/>
        </authorList>
    </citation>
    <scope>NUCLEOTIDE SEQUENCE [LARGE SCALE GENOMIC DNA]</scope>
    <source>
        <strain evidence="5 6">A20-9</strain>
    </source>
</reference>
<proteinExistence type="predicted"/>
<evidence type="ECO:0000259" key="4">
    <source>
        <dbReference type="PROSITE" id="PS51165"/>
    </source>
</evidence>
<dbReference type="SMART" id="SM00981">
    <property type="entry name" value="THUMP"/>
    <property type="match status" value="1"/>
</dbReference>
<dbReference type="RefSeq" id="WP_210759174.1">
    <property type="nucleotide sequence ID" value="NZ_CP060139.1"/>
</dbReference>